<sequence>MLGGGRHCLLRKASDDGCHQASRLCLQTTANDLREELRRCGRYGFPHLSSDSANNNHNTRLFKSLVIGEQTLWPKNVVSYSQDLVAQLFAWTRQE</sequence>
<proteinExistence type="predicted"/>
<comment type="caution">
    <text evidence="1">The sequence shown here is derived from an EMBL/GenBank/DDBJ whole genome shotgun (WGS) entry which is preliminary data.</text>
</comment>
<dbReference type="EMBL" id="JAWDGP010000286">
    <property type="protein sequence ID" value="KAK3801658.1"/>
    <property type="molecule type" value="Genomic_DNA"/>
</dbReference>
<reference evidence="1" key="1">
    <citation type="journal article" date="2023" name="G3 (Bethesda)">
        <title>A reference genome for the long-term kleptoplast-retaining sea slug Elysia crispata morphotype clarki.</title>
        <authorList>
            <person name="Eastman K.E."/>
            <person name="Pendleton A.L."/>
            <person name="Shaikh M.A."/>
            <person name="Suttiyut T."/>
            <person name="Ogas R."/>
            <person name="Tomko P."/>
            <person name="Gavelis G."/>
            <person name="Widhalm J.R."/>
            <person name="Wisecaver J.H."/>
        </authorList>
    </citation>
    <scope>NUCLEOTIDE SEQUENCE</scope>
    <source>
        <strain evidence="1">ECLA1</strain>
    </source>
</reference>
<accession>A0AAE1ED62</accession>
<protein>
    <submittedName>
        <fullName evidence="1">Uncharacterized protein</fullName>
    </submittedName>
</protein>
<evidence type="ECO:0000313" key="2">
    <source>
        <dbReference type="Proteomes" id="UP001283361"/>
    </source>
</evidence>
<evidence type="ECO:0000313" key="1">
    <source>
        <dbReference type="EMBL" id="KAK3801658.1"/>
    </source>
</evidence>
<organism evidence="1 2">
    <name type="scientific">Elysia crispata</name>
    <name type="common">lettuce slug</name>
    <dbReference type="NCBI Taxonomy" id="231223"/>
    <lineage>
        <taxon>Eukaryota</taxon>
        <taxon>Metazoa</taxon>
        <taxon>Spiralia</taxon>
        <taxon>Lophotrochozoa</taxon>
        <taxon>Mollusca</taxon>
        <taxon>Gastropoda</taxon>
        <taxon>Heterobranchia</taxon>
        <taxon>Euthyneura</taxon>
        <taxon>Panpulmonata</taxon>
        <taxon>Sacoglossa</taxon>
        <taxon>Placobranchoidea</taxon>
        <taxon>Plakobranchidae</taxon>
        <taxon>Elysia</taxon>
    </lineage>
</organism>
<keyword evidence="2" id="KW-1185">Reference proteome</keyword>
<dbReference type="Proteomes" id="UP001283361">
    <property type="component" value="Unassembled WGS sequence"/>
</dbReference>
<dbReference type="AlphaFoldDB" id="A0AAE1ED62"/>
<gene>
    <name evidence="1" type="ORF">RRG08_033845</name>
</gene>
<name>A0AAE1ED62_9GAST</name>